<dbReference type="Pfam" id="PF00622">
    <property type="entry name" value="SPRY"/>
    <property type="match status" value="1"/>
</dbReference>
<dbReference type="InterPro" id="IPR001870">
    <property type="entry name" value="B30.2/SPRY"/>
</dbReference>
<dbReference type="InterPro" id="IPR051051">
    <property type="entry name" value="E3_ubiq-ligase_TRIM/RNF"/>
</dbReference>
<dbReference type="PROSITE" id="PS50188">
    <property type="entry name" value="B302_SPRY"/>
    <property type="match status" value="1"/>
</dbReference>
<evidence type="ECO:0000256" key="1">
    <source>
        <dbReference type="ARBA" id="ARBA00022723"/>
    </source>
</evidence>
<comment type="caution">
    <text evidence="5">The sequence shown here is derived from an EMBL/GenBank/DDBJ whole genome shotgun (WGS) entry which is preliminary data.</text>
</comment>
<dbReference type="PANTHER" id="PTHR25465:SF31">
    <property type="entry name" value="RING-TYPE DOMAIN-CONTAINING PROTEIN"/>
    <property type="match status" value="1"/>
</dbReference>
<gene>
    <name evidence="5" type="primary">Trim16_38</name>
    <name evidence="5" type="ORF">GTO96_0002345</name>
</gene>
<keyword evidence="3" id="KW-0862">Zinc</keyword>
<proteinExistence type="predicted"/>
<evidence type="ECO:0000256" key="2">
    <source>
        <dbReference type="ARBA" id="ARBA00022771"/>
    </source>
</evidence>
<sequence>MSFCFPLQNFHVASVPPEMREIPSVPSNTDLPLKAVRKAVTDFSKCLQEIIDKDVGKINKIGWKNESVALLEEDPRADSKFLKYTCCLMLDPITAHRNLILSEDLRSVRVSRQAHPYPSHPQRFDRYQQVLCQEGLFSDRYYWEVEWNNGRVGIGVAYKGIGRKGGKDPCGLGYNSASWCLEWSGSNCFAHHGQQHIPVTSPLFPRIGVYLDFPEGSISFYGVSNTMTLLHRFQAKFTEPLYPGFWLYVYDSMVKICEPRGDLPALS</sequence>
<dbReference type="GO" id="GO:0008270">
    <property type="term" value="F:zinc ion binding"/>
    <property type="evidence" value="ECO:0007669"/>
    <property type="project" value="UniProtKB-KW"/>
</dbReference>
<name>A0A8X7XB93_POLSE</name>
<dbReference type="PANTHER" id="PTHR25465">
    <property type="entry name" value="B-BOX DOMAIN CONTAINING"/>
    <property type="match status" value="1"/>
</dbReference>
<reference evidence="5 6" key="1">
    <citation type="journal article" date="2021" name="Cell">
        <title>Tracing the genetic footprints of vertebrate landing in non-teleost ray-finned fishes.</title>
        <authorList>
            <person name="Bi X."/>
            <person name="Wang K."/>
            <person name="Yang L."/>
            <person name="Pan H."/>
            <person name="Jiang H."/>
            <person name="Wei Q."/>
            <person name="Fang M."/>
            <person name="Yu H."/>
            <person name="Zhu C."/>
            <person name="Cai Y."/>
            <person name="He Y."/>
            <person name="Gan X."/>
            <person name="Zeng H."/>
            <person name="Yu D."/>
            <person name="Zhu Y."/>
            <person name="Jiang H."/>
            <person name="Qiu Q."/>
            <person name="Yang H."/>
            <person name="Zhang Y.E."/>
            <person name="Wang W."/>
            <person name="Zhu M."/>
            <person name="He S."/>
            <person name="Zhang G."/>
        </authorList>
    </citation>
    <scope>NUCLEOTIDE SEQUENCE [LARGE SCALE GENOMIC DNA]</scope>
    <source>
        <strain evidence="5">Bchr_013</strain>
    </source>
</reference>
<dbReference type="InterPro" id="IPR006574">
    <property type="entry name" value="PRY"/>
</dbReference>
<evidence type="ECO:0000313" key="5">
    <source>
        <dbReference type="EMBL" id="KAG2464245.1"/>
    </source>
</evidence>
<dbReference type="InterPro" id="IPR003877">
    <property type="entry name" value="SPRY_dom"/>
</dbReference>
<dbReference type="Gene3D" id="2.60.120.920">
    <property type="match status" value="1"/>
</dbReference>
<feature type="domain" description="B30.2/SPRY" evidence="4">
    <location>
        <begin position="66"/>
        <end position="263"/>
    </location>
</feature>
<dbReference type="Pfam" id="PF13765">
    <property type="entry name" value="PRY"/>
    <property type="match status" value="1"/>
</dbReference>
<keyword evidence="2" id="KW-0863">Zinc-finger</keyword>
<dbReference type="GO" id="GO:0005737">
    <property type="term" value="C:cytoplasm"/>
    <property type="evidence" value="ECO:0007669"/>
    <property type="project" value="UniProtKB-ARBA"/>
</dbReference>
<keyword evidence="1" id="KW-0479">Metal-binding</keyword>
<dbReference type="InterPro" id="IPR013320">
    <property type="entry name" value="ConA-like_dom_sf"/>
</dbReference>
<feature type="non-terminal residue" evidence="5">
    <location>
        <position position="267"/>
    </location>
</feature>
<evidence type="ECO:0000256" key="3">
    <source>
        <dbReference type="ARBA" id="ARBA00022833"/>
    </source>
</evidence>
<dbReference type="Proteomes" id="UP000886611">
    <property type="component" value="Unassembled WGS sequence"/>
</dbReference>
<dbReference type="CDD" id="cd16040">
    <property type="entry name" value="SPRY_PRY_SNTX"/>
    <property type="match status" value="1"/>
</dbReference>
<feature type="non-terminal residue" evidence="5">
    <location>
        <position position="1"/>
    </location>
</feature>
<dbReference type="InterPro" id="IPR003879">
    <property type="entry name" value="Butyrophylin_SPRY"/>
</dbReference>
<dbReference type="InterPro" id="IPR043136">
    <property type="entry name" value="B30.2/SPRY_sf"/>
</dbReference>
<keyword evidence="6" id="KW-1185">Reference proteome</keyword>
<dbReference type="SMART" id="SM00589">
    <property type="entry name" value="PRY"/>
    <property type="match status" value="1"/>
</dbReference>
<dbReference type="SMART" id="SM00449">
    <property type="entry name" value="SPRY"/>
    <property type="match status" value="1"/>
</dbReference>
<dbReference type="AlphaFoldDB" id="A0A8X7XB93"/>
<dbReference type="SUPFAM" id="SSF49899">
    <property type="entry name" value="Concanavalin A-like lectins/glucanases"/>
    <property type="match status" value="1"/>
</dbReference>
<dbReference type="PRINTS" id="PR01407">
    <property type="entry name" value="BUTYPHLNCDUF"/>
</dbReference>
<organism evidence="5 6">
    <name type="scientific">Polypterus senegalus</name>
    <name type="common">Senegal bichir</name>
    <dbReference type="NCBI Taxonomy" id="55291"/>
    <lineage>
        <taxon>Eukaryota</taxon>
        <taxon>Metazoa</taxon>
        <taxon>Chordata</taxon>
        <taxon>Craniata</taxon>
        <taxon>Vertebrata</taxon>
        <taxon>Euteleostomi</taxon>
        <taxon>Actinopterygii</taxon>
        <taxon>Polypteriformes</taxon>
        <taxon>Polypteridae</taxon>
        <taxon>Polypterus</taxon>
    </lineage>
</organism>
<evidence type="ECO:0000313" key="6">
    <source>
        <dbReference type="Proteomes" id="UP000886611"/>
    </source>
</evidence>
<accession>A0A8X7XB93</accession>
<evidence type="ECO:0000259" key="4">
    <source>
        <dbReference type="PROSITE" id="PS50188"/>
    </source>
</evidence>
<dbReference type="EMBL" id="JAATIS010003638">
    <property type="protein sequence ID" value="KAG2464245.1"/>
    <property type="molecule type" value="Genomic_DNA"/>
</dbReference>
<protein>
    <submittedName>
        <fullName evidence="5">TRI16 protein</fullName>
    </submittedName>
</protein>